<dbReference type="RefSeq" id="WP_189028431.1">
    <property type="nucleotide sequence ID" value="NZ_BMNE01000003.1"/>
</dbReference>
<evidence type="ECO:0000256" key="2">
    <source>
        <dbReference type="ARBA" id="ARBA00008072"/>
    </source>
</evidence>
<dbReference type="Pfam" id="PF08240">
    <property type="entry name" value="ADH_N"/>
    <property type="match status" value="1"/>
</dbReference>
<dbReference type="EC" id="1.1.1.1" evidence="3"/>
<evidence type="ECO:0000256" key="7">
    <source>
        <dbReference type="ARBA" id="ARBA00049164"/>
    </source>
</evidence>
<comment type="catalytic activity">
    <reaction evidence="8">
        <text>a primary alcohol + NAD(+) = an aldehyde + NADH + H(+)</text>
        <dbReference type="Rhea" id="RHEA:10736"/>
        <dbReference type="ChEBI" id="CHEBI:15378"/>
        <dbReference type="ChEBI" id="CHEBI:15734"/>
        <dbReference type="ChEBI" id="CHEBI:17478"/>
        <dbReference type="ChEBI" id="CHEBI:57540"/>
        <dbReference type="ChEBI" id="CHEBI:57945"/>
        <dbReference type="EC" id="1.1.1.1"/>
    </reaction>
</comment>
<dbReference type="EMBL" id="BMNE01000003">
    <property type="protein sequence ID" value="GGN80712.1"/>
    <property type="molecule type" value="Genomic_DNA"/>
</dbReference>
<evidence type="ECO:0000256" key="1">
    <source>
        <dbReference type="ARBA" id="ARBA00001947"/>
    </source>
</evidence>
<evidence type="ECO:0000313" key="10">
    <source>
        <dbReference type="EMBL" id="GGN80712.1"/>
    </source>
</evidence>
<evidence type="ECO:0000313" key="11">
    <source>
        <dbReference type="Proteomes" id="UP000658127"/>
    </source>
</evidence>
<dbReference type="InterPro" id="IPR023921">
    <property type="entry name" value="ADH_Zn_actinomycetes"/>
</dbReference>
<dbReference type="InterPro" id="IPR013154">
    <property type="entry name" value="ADH-like_N"/>
</dbReference>
<dbReference type="Gene3D" id="3.90.180.10">
    <property type="entry name" value="Medium-chain alcohol dehydrogenases, catalytic domain"/>
    <property type="match status" value="1"/>
</dbReference>
<dbReference type="InterPro" id="IPR011032">
    <property type="entry name" value="GroES-like_sf"/>
</dbReference>
<keyword evidence="11" id="KW-1185">Reference proteome</keyword>
<evidence type="ECO:0000256" key="4">
    <source>
        <dbReference type="ARBA" id="ARBA00022723"/>
    </source>
</evidence>
<comment type="similarity">
    <text evidence="2">Belongs to the zinc-containing alcohol dehydrogenase family.</text>
</comment>
<evidence type="ECO:0000256" key="6">
    <source>
        <dbReference type="ARBA" id="ARBA00023027"/>
    </source>
</evidence>
<dbReference type="PANTHER" id="PTHR43880">
    <property type="entry name" value="ALCOHOL DEHYDROGENASE"/>
    <property type="match status" value="1"/>
</dbReference>
<sequence length="373" mass="38926">MVYKTRAALVMPTPGKLEIHEVDLDAPRQGELTVRMLASGLCHSDDHIINGSVVPGTVPMCVGHEGAGEVVEVGPGTPGWEVGDRVVFGFVPACGRCRWCALGMQNLCDLGAFVVVGSRFDDETSFRMSLDGTPVSQFCGISTLSEYTTVSTASAVKVPRDLSPTSICLLSCGVQTGWGSSVNSAEVRPGDTVIIVGLGGVGMSAVQGASFAGASHVLAVDTVEFKREQALNFGATHTYSSLDEAADFARSLTNGQGADSVVVTVGVLTAAEISGGIAAIRKAGTLVLTAAGAGNLQVELPTSDITMSQKRITGTLAGAWSPHTSIPTLLRLYTEGHLKLDEMVTTTYKLDDVNDGFRDMLAGKNIRGVVDFT</sequence>
<gene>
    <name evidence="10" type="primary">adhB</name>
    <name evidence="10" type="ORF">GCM10011610_30340</name>
</gene>
<dbReference type="InterPro" id="IPR020843">
    <property type="entry name" value="ER"/>
</dbReference>
<accession>A0ABQ2KFJ4</accession>
<comment type="caution">
    <text evidence="10">The sequence shown here is derived from an EMBL/GenBank/DDBJ whole genome shotgun (WGS) entry which is preliminary data.</text>
</comment>
<evidence type="ECO:0000256" key="8">
    <source>
        <dbReference type="ARBA" id="ARBA00049243"/>
    </source>
</evidence>
<dbReference type="SUPFAM" id="SSF50129">
    <property type="entry name" value="GroES-like"/>
    <property type="match status" value="2"/>
</dbReference>
<comment type="catalytic activity">
    <reaction evidence="7">
        <text>a secondary alcohol + NAD(+) = a ketone + NADH + H(+)</text>
        <dbReference type="Rhea" id="RHEA:10740"/>
        <dbReference type="ChEBI" id="CHEBI:15378"/>
        <dbReference type="ChEBI" id="CHEBI:17087"/>
        <dbReference type="ChEBI" id="CHEBI:35681"/>
        <dbReference type="ChEBI" id="CHEBI:57540"/>
        <dbReference type="ChEBI" id="CHEBI:57945"/>
        <dbReference type="EC" id="1.1.1.1"/>
    </reaction>
</comment>
<dbReference type="NCBIfam" id="TIGR03989">
    <property type="entry name" value="Rxyl_3153"/>
    <property type="match status" value="1"/>
</dbReference>
<dbReference type="InterPro" id="IPR013149">
    <property type="entry name" value="ADH-like_C"/>
</dbReference>
<keyword evidence="5" id="KW-0862">Zinc</keyword>
<dbReference type="Proteomes" id="UP000658127">
    <property type="component" value="Unassembled WGS sequence"/>
</dbReference>
<dbReference type="SUPFAM" id="SSF51735">
    <property type="entry name" value="NAD(P)-binding Rossmann-fold domains"/>
    <property type="match status" value="1"/>
</dbReference>
<dbReference type="SMART" id="SM00829">
    <property type="entry name" value="PKS_ER"/>
    <property type="match status" value="1"/>
</dbReference>
<evidence type="ECO:0000259" key="9">
    <source>
        <dbReference type="SMART" id="SM00829"/>
    </source>
</evidence>
<proteinExistence type="inferred from homology"/>
<dbReference type="InterPro" id="IPR036291">
    <property type="entry name" value="NAD(P)-bd_dom_sf"/>
</dbReference>
<evidence type="ECO:0000256" key="5">
    <source>
        <dbReference type="ARBA" id="ARBA00022833"/>
    </source>
</evidence>
<reference evidence="11" key="1">
    <citation type="journal article" date="2019" name="Int. J. Syst. Evol. Microbiol.">
        <title>The Global Catalogue of Microorganisms (GCM) 10K type strain sequencing project: providing services to taxonomists for standard genome sequencing and annotation.</title>
        <authorList>
            <consortium name="The Broad Institute Genomics Platform"/>
            <consortium name="The Broad Institute Genome Sequencing Center for Infectious Disease"/>
            <person name="Wu L."/>
            <person name="Ma J."/>
        </authorList>
    </citation>
    <scope>NUCLEOTIDE SEQUENCE [LARGE SCALE GENOMIC DNA]</scope>
    <source>
        <strain evidence="11">CGMCC 4.7329</strain>
    </source>
</reference>
<dbReference type="Pfam" id="PF00107">
    <property type="entry name" value="ADH_zinc_N"/>
    <property type="match status" value="1"/>
</dbReference>
<dbReference type="PANTHER" id="PTHR43880:SF12">
    <property type="entry name" value="ALCOHOL DEHYDROGENASE CLASS-3"/>
    <property type="match status" value="1"/>
</dbReference>
<feature type="domain" description="Enoyl reductase (ER)" evidence="9">
    <location>
        <begin position="15"/>
        <end position="370"/>
    </location>
</feature>
<evidence type="ECO:0000256" key="3">
    <source>
        <dbReference type="ARBA" id="ARBA00013190"/>
    </source>
</evidence>
<keyword evidence="6" id="KW-0520">NAD</keyword>
<comment type="cofactor">
    <cofactor evidence="1">
        <name>Zn(2+)</name>
        <dbReference type="ChEBI" id="CHEBI:29105"/>
    </cofactor>
</comment>
<dbReference type="CDD" id="cd08279">
    <property type="entry name" value="Zn_ADH_class_III"/>
    <property type="match status" value="1"/>
</dbReference>
<protein>
    <recommendedName>
        <fullName evidence="3">alcohol dehydrogenase</fullName>
        <ecNumber evidence="3">1.1.1.1</ecNumber>
    </recommendedName>
</protein>
<name>A0ABQ2KFJ4_9NOCA</name>
<dbReference type="Gene3D" id="3.40.50.720">
    <property type="entry name" value="NAD(P)-binding Rossmann-like Domain"/>
    <property type="match status" value="1"/>
</dbReference>
<keyword evidence="4" id="KW-0479">Metal-binding</keyword>
<organism evidence="10 11">
    <name type="scientific">Nocardia rhizosphaerihabitans</name>
    <dbReference type="NCBI Taxonomy" id="1691570"/>
    <lineage>
        <taxon>Bacteria</taxon>
        <taxon>Bacillati</taxon>
        <taxon>Actinomycetota</taxon>
        <taxon>Actinomycetes</taxon>
        <taxon>Mycobacteriales</taxon>
        <taxon>Nocardiaceae</taxon>
        <taxon>Nocardia</taxon>
    </lineage>
</organism>